<dbReference type="Gene3D" id="3.30.70.330">
    <property type="match status" value="1"/>
</dbReference>
<feature type="compositionally biased region" description="Basic and acidic residues" evidence="2">
    <location>
        <begin position="332"/>
        <end position="346"/>
    </location>
</feature>
<dbReference type="SUPFAM" id="SSF54928">
    <property type="entry name" value="RNA-binding domain, RBD"/>
    <property type="match status" value="1"/>
</dbReference>
<organism evidence="4">
    <name type="scientific">Pyrodinium bahamense</name>
    <dbReference type="NCBI Taxonomy" id="73915"/>
    <lineage>
        <taxon>Eukaryota</taxon>
        <taxon>Sar</taxon>
        <taxon>Alveolata</taxon>
        <taxon>Dinophyceae</taxon>
        <taxon>Gonyaulacales</taxon>
        <taxon>Pyrocystaceae</taxon>
        <taxon>Pyrodinium</taxon>
    </lineage>
</organism>
<protein>
    <recommendedName>
        <fullName evidence="3">RRM domain-containing protein</fullName>
    </recommendedName>
</protein>
<sequence length="510" mass="54783">MGRLLQRRGYSVKGTVVELRAPGEADCQKAQCAFSQAEDCLEPLEALAAEGQEEALEVSDEAACAGAFESWVEGCCGCCSGCAGSTDAVPSTPSPMLRPTLLPPGMGYLPPYELGMPATCSLAGIPGYNEQGVPGLYIPTLAYDPLCGFYLPSGFSLGDQDPWEGPGFPLLEPDSLAAASLQTELLLEALSDKIQEGRQEGVPMWDGEREALEGLELFVPGLPAEEAAAAAESSGECGGCAGGAVEFDELRQAAPVPETAQEAGAEAAWSQEGREHGTTSWDGQAQSSAPFQSCDKAPPEQARAPRERERERCRGGGTGGGGEGRAGRQARRRGEAAEARPQEELGRSSSGRAPTEERVINFTTVMLRNIPNKYTRDMLVTQLNLHLRGKYDFVYLPIDFKNGCNVGYGFINFRSFEACRTFVGKFSGVDVCRCLPGINNSNKVAEVTPARVQGQDENVKRLRSSPVMQELVHHPEWMPLVFDEEGNESPLPLPDGPLPPIRPRGRMRGR</sequence>
<evidence type="ECO:0000313" key="4">
    <source>
        <dbReference type="EMBL" id="CAD8386592.1"/>
    </source>
</evidence>
<accession>A0A7S0FX93</accession>
<evidence type="ECO:0000256" key="1">
    <source>
        <dbReference type="PROSITE-ProRule" id="PRU00176"/>
    </source>
</evidence>
<name>A0A7S0FX93_9DINO</name>
<dbReference type="PROSITE" id="PS50102">
    <property type="entry name" value="RRM"/>
    <property type="match status" value="1"/>
</dbReference>
<dbReference type="Pfam" id="PF04059">
    <property type="entry name" value="RRM_2"/>
    <property type="match status" value="1"/>
</dbReference>
<dbReference type="CDD" id="cd12277">
    <property type="entry name" value="RRM3_MEI2_EAR1_like"/>
    <property type="match status" value="1"/>
</dbReference>
<feature type="region of interest" description="Disordered" evidence="2">
    <location>
        <begin position="255"/>
        <end position="357"/>
    </location>
</feature>
<evidence type="ECO:0000256" key="2">
    <source>
        <dbReference type="SAM" id="MobiDB-lite"/>
    </source>
</evidence>
<feature type="compositionally biased region" description="Pro residues" evidence="2">
    <location>
        <begin position="491"/>
        <end position="502"/>
    </location>
</feature>
<gene>
    <name evidence="4" type="ORF">PBAH0796_LOCUS30280</name>
</gene>
<feature type="compositionally biased region" description="Basic and acidic residues" evidence="2">
    <location>
        <begin position="303"/>
        <end position="314"/>
    </location>
</feature>
<proteinExistence type="predicted"/>
<dbReference type="GO" id="GO:0003723">
    <property type="term" value="F:RNA binding"/>
    <property type="evidence" value="ECO:0007669"/>
    <property type="project" value="UniProtKB-UniRule"/>
</dbReference>
<dbReference type="AlphaFoldDB" id="A0A7S0FX93"/>
<feature type="domain" description="RRM" evidence="3">
    <location>
        <begin position="363"/>
        <end position="452"/>
    </location>
</feature>
<dbReference type="EMBL" id="HBEG01049682">
    <property type="protein sequence ID" value="CAD8386592.1"/>
    <property type="molecule type" value="Transcribed_RNA"/>
</dbReference>
<feature type="compositionally biased region" description="Gly residues" evidence="2">
    <location>
        <begin position="315"/>
        <end position="324"/>
    </location>
</feature>
<keyword evidence="1" id="KW-0694">RNA-binding</keyword>
<dbReference type="InterPro" id="IPR000504">
    <property type="entry name" value="RRM_dom"/>
</dbReference>
<evidence type="ECO:0000259" key="3">
    <source>
        <dbReference type="PROSITE" id="PS50102"/>
    </source>
</evidence>
<dbReference type="InterPro" id="IPR012677">
    <property type="entry name" value="Nucleotide-bd_a/b_plait_sf"/>
</dbReference>
<dbReference type="InterPro" id="IPR007201">
    <property type="entry name" value="Mei2-like_Rrm_C"/>
</dbReference>
<dbReference type="InterPro" id="IPR035979">
    <property type="entry name" value="RBD_domain_sf"/>
</dbReference>
<feature type="region of interest" description="Disordered" evidence="2">
    <location>
        <begin position="487"/>
        <end position="510"/>
    </location>
</feature>
<feature type="compositionally biased region" description="Polar residues" evidence="2">
    <location>
        <begin position="278"/>
        <end position="291"/>
    </location>
</feature>
<reference evidence="4" key="1">
    <citation type="submission" date="2021-01" db="EMBL/GenBank/DDBJ databases">
        <authorList>
            <person name="Corre E."/>
            <person name="Pelletier E."/>
            <person name="Niang G."/>
            <person name="Scheremetjew M."/>
            <person name="Finn R."/>
            <person name="Kale V."/>
            <person name="Holt S."/>
            <person name="Cochrane G."/>
            <person name="Meng A."/>
            <person name="Brown T."/>
            <person name="Cohen L."/>
        </authorList>
    </citation>
    <scope>NUCLEOTIDE SEQUENCE</scope>
    <source>
        <strain evidence="4">Pbaha01</strain>
    </source>
</reference>